<dbReference type="InterPro" id="IPR026039">
    <property type="entry name" value="YfgM"/>
</dbReference>
<dbReference type="OrthoDB" id="9789675at2"/>
<keyword evidence="6" id="KW-0143">Chaperone</keyword>
<dbReference type="AlphaFoldDB" id="A0A2P5SYE8"/>
<gene>
    <name evidence="11" type="ORF">CRV11_00240</name>
</gene>
<evidence type="ECO:0000256" key="9">
    <source>
        <dbReference type="SAM" id="Phobius"/>
    </source>
</evidence>
<keyword evidence="2" id="KW-1003">Cell membrane</keyword>
<feature type="transmembrane region" description="Helical" evidence="9">
    <location>
        <begin position="22"/>
        <end position="44"/>
    </location>
</feature>
<dbReference type="RefSeq" id="WP_136131355.1">
    <property type="nucleotide sequence ID" value="NZ_PDKS01000001.1"/>
</dbReference>
<evidence type="ECO:0000256" key="2">
    <source>
        <dbReference type="ARBA" id="ARBA00022475"/>
    </source>
</evidence>
<keyword evidence="5 9" id="KW-0472">Membrane</keyword>
<evidence type="ECO:0000256" key="3">
    <source>
        <dbReference type="ARBA" id="ARBA00022692"/>
    </source>
</evidence>
<dbReference type="GO" id="GO:0044877">
    <property type="term" value="F:protein-containing complex binding"/>
    <property type="evidence" value="ECO:0007669"/>
    <property type="project" value="InterPro"/>
</dbReference>
<evidence type="ECO:0000256" key="1">
    <source>
        <dbReference type="ARBA" id="ARBA00004401"/>
    </source>
</evidence>
<feature type="domain" description="Ancillary SecYEG translocon subunit/Cell division coordinator CpoB TPR" evidence="10">
    <location>
        <begin position="26"/>
        <end position="212"/>
    </location>
</feature>
<evidence type="ECO:0000256" key="4">
    <source>
        <dbReference type="ARBA" id="ARBA00022989"/>
    </source>
</evidence>
<protein>
    <recommendedName>
        <fullName evidence="8">Ancillary SecYEG translocon subunit</fullName>
    </recommendedName>
</protein>
<sequence length="213" mass="24492">MNNNEVKTINSKHEFIYKNRKILIISIIFSLSVFMLIISGYLFFYKKSDENNIKTKDLLEQYQRIISSMQVNKSAKPLSEQSLKDINTFISKNINVYGSMAGMVLAKYYVIHNQLEKAVSALQTSLKSTDDNDLKSIINIRLARIQIEQNKFDEAIKTLSYINDDSWMVIASDIRGEALFKKGEKQKAINEWKKSASTSTSPMRDQIINMKIS</sequence>
<dbReference type="PANTHER" id="PTHR38035">
    <property type="entry name" value="UPF0070 PROTEIN YFGM"/>
    <property type="match status" value="1"/>
</dbReference>
<dbReference type="Gene3D" id="1.25.40.10">
    <property type="entry name" value="Tetratricopeptide repeat domain"/>
    <property type="match status" value="1"/>
</dbReference>
<dbReference type="Proteomes" id="UP000296034">
    <property type="component" value="Unassembled WGS sequence"/>
</dbReference>
<comment type="similarity">
    <text evidence="7">Belongs to the YfgM family.</text>
</comment>
<evidence type="ECO:0000256" key="8">
    <source>
        <dbReference type="ARBA" id="ARBA00024235"/>
    </source>
</evidence>
<evidence type="ECO:0000313" key="12">
    <source>
        <dbReference type="Proteomes" id="UP000296034"/>
    </source>
</evidence>
<keyword evidence="4 9" id="KW-1133">Transmembrane helix</keyword>
<dbReference type="InterPro" id="IPR018704">
    <property type="entry name" value="SecYEG/CpoB_TPR"/>
</dbReference>
<reference evidence="11 12" key="1">
    <citation type="journal article" date="2018" name="Genome Biol. Evol.">
        <title>Cladogenesis and Genomic Streamlining in Extracellular Endosymbionts of Tropical Stink Bugs.</title>
        <authorList>
            <person name="Otero-Bravo A."/>
            <person name="Goffredi S."/>
            <person name="Sabree Z.L."/>
        </authorList>
    </citation>
    <scope>NUCLEOTIDE SEQUENCE [LARGE SCALE GENOMIC DNA]</scope>
    <source>
        <strain evidence="11 12">SoET</strain>
    </source>
</reference>
<dbReference type="Pfam" id="PF09976">
    <property type="entry name" value="TPR_21"/>
    <property type="match status" value="1"/>
</dbReference>
<evidence type="ECO:0000313" key="11">
    <source>
        <dbReference type="EMBL" id="PPI87358.1"/>
    </source>
</evidence>
<evidence type="ECO:0000256" key="6">
    <source>
        <dbReference type="ARBA" id="ARBA00023186"/>
    </source>
</evidence>
<organism evidence="11 12">
    <name type="scientific">Candidatus Pantoea edessiphila</name>
    <dbReference type="NCBI Taxonomy" id="2044610"/>
    <lineage>
        <taxon>Bacteria</taxon>
        <taxon>Pseudomonadati</taxon>
        <taxon>Pseudomonadota</taxon>
        <taxon>Gammaproteobacteria</taxon>
        <taxon>Enterobacterales</taxon>
        <taxon>Erwiniaceae</taxon>
        <taxon>Pantoea</taxon>
    </lineage>
</organism>
<accession>A0A2P5SYE8</accession>
<evidence type="ECO:0000256" key="5">
    <source>
        <dbReference type="ARBA" id="ARBA00023136"/>
    </source>
</evidence>
<comment type="caution">
    <text evidence="11">The sequence shown here is derived from an EMBL/GenBank/DDBJ whole genome shotgun (WGS) entry which is preliminary data.</text>
</comment>
<dbReference type="PANTHER" id="PTHR38035:SF1">
    <property type="entry name" value="ANCILLARY SECYEG TRANSLOCON SUBUNIT"/>
    <property type="match status" value="1"/>
</dbReference>
<dbReference type="SUPFAM" id="SSF48452">
    <property type="entry name" value="TPR-like"/>
    <property type="match status" value="1"/>
</dbReference>
<evidence type="ECO:0000256" key="7">
    <source>
        <dbReference type="ARBA" id="ARBA00024197"/>
    </source>
</evidence>
<dbReference type="EMBL" id="PDKS01000001">
    <property type="protein sequence ID" value="PPI87358.1"/>
    <property type="molecule type" value="Genomic_DNA"/>
</dbReference>
<name>A0A2P5SYE8_9GAMM</name>
<evidence type="ECO:0000259" key="10">
    <source>
        <dbReference type="Pfam" id="PF09976"/>
    </source>
</evidence>
<comment type="subcellular location">
    <subcellularLocation>
        <location evidence="1">Cell membrane</location>
        <topology evidence="1">Single-pass type II membrane protein</topology>
    </subcellularLocation>
</comment>
<proteinExistence type="inferred from homology"/>
<dbReference type="GO" id="GO:0005886">
    <property type="term" value="C:plasma membrane"/>
    <property type="evidence" value="ECO:0007669"/>
    <property type="project" value="UniProtKB-SubCell"/>
</dbReference>
<dbReference type="InterPro" id="IPR011990">
    <property type="entry name" value="TPR-like_helical_dom_sf"/>
</dbReference>
<keyword evidence="3 9" id="KW-0812">Transmembrane</keyword>